<dbReference type="PROSITE" id="PS50041">
    <property type="entry name" value="C_TYPE_LECTIN_2"/>
    <property type="match status" value="2"/>
</dbReference>
<dbReference type="EMBL" id="QBIY01004910">
    <property type="protein sequence ID" value="RXN38349.1"/>
    <property type="molecule type" value="Genomic_DNA"/>
</dbReference>
<feature type="domain" description="C-type lectin" evidence="3">
    <location>
        <begin position="111"/>
        <end position="196"/>
    </location>
</feature>
<keyword evidence="4" id="KW-0675">Receptor</keyword>
<accession>A0A498P3K5</accession>
<dbReference type="SUPFAM" id="SSF53098">
    <property type="entry name" value="Ribonuclease H-like"/>
    <property type="match status" value="1"/>
</dbReference>
<dbReference type="InterPro" id="IPR000772">
    <property type="entry name" value="Ricin_B_lectin"/>
</dbReference>
<feature type="domain" description="C-type lectin" evidence="3">
    <location>
        <begin position="220"/>
        <end position="337"/>
    </location>
</feature>
<evidence type="ECO:0000313" key="5">
    <source>
        <dbReference type="Proteomes" id="UP000290572"/>
    </source>
</evidence>
<feature type="region of interest" description="Disordered" evidence="2">
    <location>
        <begin position="558"/>
        <end position="584"/>
    </location>
</feature>
<evidence type="ECO:0000256" key="1">
    <source>
        <dbReference type="ARBA" id="ARBA00023157"/>
    </source>
</evidence>
<dbReference type="InterPro" id="IPR001304">
    <property type="entry name" value="C-type_lectin-like"/>
</dbReference>
<dbReference type="PANTHER" id="PTHR47501">
    <property type="entry name" value="TRANSPOSASE-RELATED"/>
    <property type="match status" value="1"/>
</dbReference>
<proteinExistence type="predicted"/>
<evidence type="ECO:0000259" key="3">
    <source>
        <dbReference type="PROSITE" id="PS50041"/>
    </source>
</evidence>
<dbReference type="SMART" id="SM00034">
    <property type="entry name" value="CLECT"/>
    <property type="match status" value="2"/>
</dbReference>
<comment type="caution">
    <text evidence="4">The sequence shown here is derived from an EMBL/GenBank/DDBJ whole genome shotgun (WGS) entry which is preliminary data.</text>
</comment>
<keyword evidence="5" id="KW-1185">Reference proteome</keyword>
<sequence length="706" mass="79652">MYNVDYNKCMTSSLERLVTCNPYSNTQQFRWTSENRILNTFTKKCLGVGSKTVGRTLQWLKCQDDNVLQKWQCHGDTLLGLKNESLYLAVIAGVPVISKSSGTKSKWTIHGTLNSICSKPYEGIVQTSQSELWTGLNKLDVTSGWQWSNGQPLRYLKWLSGYPTTQPGYNCGVLKNAFGSEWSNEPCSEKHGYVCQRGHSVPSLPPVVNTGFCHSPWIPYSGNCYLLHRNKKTWLEARDSCLREGGDLLSIISKEEQSFVITQLGYLKTDELWIGFNDRKIQMLFEWSDQSSVPFASWEVREPSHSALHAEDCVLMRGEEGKWADDVCEKKYGFVCKKPTSSKASNNDTAVTSPGCKTRKHRPLLKEYLAATSSKKKGTLFADGGSSIKQRKLEDTKASQKTIDLAVVNFIVQGLHPFGVVEQTGFVDLIHCTQPDYTVMSRTTLRERIDKCTKQMKEKLKNAMQTVKYIATTTDCWTAHRQSFIGVTAHWIKPDTLERKSVALACKRLKGTHSYDMLASALNDIHSEYNIREKIVRTTTDNASNFIKAFRVYACEDEGSSTEDESKGVNDSEEEDAEEETEGVEVEALMEEEDECSEYQLPKHHRCACHVLNLISTVDARKAESNVMYKKISRAAFAKCSALWNKSARSSTAAEVIERECKLQLIRPVETRWNSLFLAVERILRIIRESGEGAVRAVTIALKVPM</sequence>
<dbReference type="InterPro" id="IPR018378">
    <property type="entry name" value="C-type_lectin_CS"/>
</dbReference>
<dbReference type="SUPFAM" id="SSF56436">
    <property type="entry name" value="C-type lectin-like"/>
    <property type="match status" value="2"/>
</dbReference>
<dbReference type="Pfam" id="PF24562">
    <property type="entry name" value="CysR_MRC2_N"/>
    <property type="match status" value="1"/>
</dbReference>
<dbReference type="SUPFAM" id="SSF50370">
    <property type="entry name" value="Ricin B-like lectins"/>
    <property type="match status" value="1"/>
</dbReference>
<evidence type="ECO:0000256" key="2">
    <source>
        <dbReference type="SAM" id="MobiDB-lite"/>
    </source>
</evidence>
<evidence type="ECO:0000313" key="4">
    <source>
        <dbReference type="EMBL" id="RXN38349.1"/>
    </source>
</evidence>
<dbReference type="InterPro" id="IPR035992">
    <property type="entry name" value="Ricin_B-like_lectins"/>
</dbReference>
<dbReference type="PANTHER" id="PTHR47501:SF5">
    <property type="entry name" value="HAT C-TERMINAL DIMERISATION DOMAIN-CONTAINING PROTEIN"/>
    <property type="match status" value="1"/>
</dbReference>
<reference evidence="4 5" key="1">
    <citation type="submission" date="2018-03" db="EMBL/GenBank/DDBJ databases">
        <title>Draft genome sequence of Rohu Carp (Labeo rohita).</title>
        <authorList>
            <person name="Das P."/>
            <person name="Kushwaha B."/>
            <person name="Joshi C.G."/>
            <person name="Kumar D."/>
            <person name="Nagpure N.S."/>
            <person name="Sahoo L."/>
            <person name="Das S.P."/>
            <person name="Bit A."/>
            <person name="Patnaik S."/>
            <person name="Meher P.K."/>
            <person name="Jayasankar P."/>
            <person name="Koringa P.G."/>
            <person name="Patel N.V."/>
            <person name="Hinsu A.T."/>
            <person name="Kumar R."/>
            <person name="Pandey M."/>
            <person name="Agarwal S."/>
            <person name="Srivastava S."/>
            <person name="Singh M."/>
            <person name="Iquebal M.A."/>
            <person name="Jaiswal S."/>
            <person name="Angadi U.B."/>
            <person name="Kumar N."/>
            <person name="Raza M."/>
            <person name="Shah T.M."/>
            <person name="Rai A."/>
            <person name="Jena J.K."/>
        </authorList>
    </citation>
    <scope>NUCLEOTIDE SEQUENCE [LARGE SCALE GENOMIC DNA]</scope>
    <source>
        <strain evidence="4">DASCIFA01</strain>
        <tissue evidence="4">Testis</tissue>
    </source>
</reference>
<organism evidence="4 5">
    <name type="scientific">Labeo rohita</name>
    <name type="common">Indian major carp</name>
    <name type="synonym">Cyprinus rohita</name>
    <dbReference type="NCBI Taxonomy" id="84645"/>
    <lineage>
        <taxon>Eukaryota</taxon>
        <taxon>Metazoa</taxon>
        <taxon>Chordata</taxon>
        <taxon>Craniata</taxon>
        <taxon>Vertebrata</taxon>
        <taxon>Euteleostomi</taxon>
        <taxon>Actinopterygii</taxon>
        <taxon>Neopterygii</taxon>
        <taxon>Teleostei</taxon>
        <taxon>Ostariophysi</taxon>
        <taxon>Cypriniformes</taxon>
        <taxon>Cyprinidae</taxon>
        <taxon>Labeoninae</taxon>
        <taxon>Labeonini</taxon>
        <taxon>Labeo</taxon>
    </lineage>
</organism>
<name>A0A498P3K5_LABRO</name>
<dbReference type="Proteomes" id="UP000290572">
    <property type="component" value="Unassembled WGS sequence"/>
</dbReference>
<feature type="compositionally biased region" description="Acidic residues" evidence="2">
    <location>
        <begin position="571"/>
        <end position="584"/>
    </location>
</feature>
<dbReference type="Pfam" id="PF00059">
    <property type="entry name" value="Lectin_C"/>
    <property type="match status" value="2"/>
</dbReference>
<dbReference type="STRING" id="84645.A0A498P3K5"/>
<dbReference type="Gene3D" id="3.10.100.10">
    <property type="entry name" value="Mannose-Binding Protein A, subunit A"/>
    <property type="match status" value="2"/>
</dbReference>
<protein>
    <submittedName>
        <fullName evidence="4">Macrophage mannose receptor 1-like isoform X1</fullName>
    </submittedName>
</protein>
<dbReference type="AlphaFoldDB" id="A0A498P3K5"/>
<dbReference type="PROSITE" id="PS50231">
    <property type="entry name" value="RICIN_B_LECTIN"/>
    <property type="match status" value="1"/>
</dbReference>
<dbReference type="SUPFAM" id="SSF140996">
    <property type="entry name" value="Hermes dimerisation domain"/>
    <property type="match status" value="1"/>
</dbReference>
<dbReference type="Gene3D" id="2.80.10.50">
    <property type="match status" value="1"/>
</dbReference>
<gene>
    <name evidence="4" type="ORF">ROHU_001194</name>
</gene>
<dbReference type="InterPro" id="IPR012337">
    <property type="entry name" value="RNaseH-like_sf"/>
</dbReference>
<dbReference type="CDD" id="cd00037">
    <property type="entry name" value="CLECT"/>
    <property type="match status" value="2"/>
</dbReference>
<keyword evidence="1" id="KW-1015">Disulfide bond</keyword>
<dbReference type="PROSITE" id="PS00615">
    <property type="entry name" value="C_TYPE_LECTIN_1"/>
    <property type="match status" value="2"/>
</dbReference>
<dbReference type="InterPro" id="IPR016186">
    <property type="entry name" value="C-type_lectin-like/link_sf"/>
</dbReference>
<dbReference type="InterPro" id="IPR016187">
    <property type="entry name" value="CTDL_fold"/>
</dbReference>